<comment type="subcellular location">
    <subcellularLocation>
        <location evidence="1 6">Nucleus</location>
    </subcellularLocation>
</comment>
<evidence type="ECO:0000313" key="9">
    <source>
        <dbReference type="Proteomes" id="UP000492821"/>
    </source>
</evidence>
<keyword evidence="5 6" id="KW-0539">Nucleus</keyword>
<dbReference type="Pfam" id="PF05225">
    <property type="entry name" value="HTH_psq"/>
    <property type="match status" value="2"/>
</dbReference>
<feature type="DNA-binding region" description="H-T-H motif" evidence="6">
    <location>
        <begin position="483"/>
        <end position="503"/>
    </location>
</feature>
<keyword evidence="9" id="KW-1185">Reference proteome</keyword>
<feature type="region of interest" description="Disordered" evidence="7">
    <location>
        <begin position="250"/>
        <end position="301"/>
    </location>
</feature>
<dbReference type="FunFam" id="1.10.10.60:FF:000019">
    <property type="entry name" value="Ligand-dependent corepressor isoform 1"/>
    <property type="match status" value="1"/>
</dbReference>
<dbReference type="PANTHER" id="PTHR21545:SF13">
    <property type="entry name" value="ECDYSONE-INDUCED PROTEIN 93F, ISOFORM C"/>
    <property type="match status" value="1"/>
</dbReference>
<feature type="region of interest" description="Disordered" evidence="7">
    <location>
        <begin position="354"/>
        <end position="379"/>
    </location>
</feature>
<feature type="region of interest" description="Disordered" evidence="7">
    <location>
        <begin position="432"/>
        <end position="458"/>
    </location>
</feature>
<keyword evidence="2" id="KW-0805">Transcription regulation</keyword>
<name>A0A7E4V5M6_PANRE</name>
<evidence type="ECO:0000256" key="5">
    <source>
        <dbReference type="ARBA" id="ARBA00023242"/>
    </source>
</evidence>
<protein>
    <submittedName>
        <fullName evidence="10">HTH psq-type domain-containing protein</fullName>
    </submittedName>
</protein>
<evidence type="ECO:0000256" key="7">
    <source>
        <dbReference type="SAM" id="MobiDB-lite"/>
    </source>
</evidence>
<evidence type="ECO:0000256" key="2">
    <source>
        <dbReference type="ARBA" id="ARBA00023015"/>
    </source>
</evidence>
<dbReference type="InterPro" id="IPR009057">
    <property type="entry name" value="Homeodomain-like_sf"/>
</dbReference>
<dbReference type="GO" id="GO:0003677">
    <property type="term" value="F:DNA binding"/>
    <property type="evidence" value="ECO:0007669"/>
    <property type="project" value="UniProtKB-UniRule"/>
</dbReference>
<accession>A0A7E4V5M6</accession>
<proteinExistence type="predicted"/>
<dbReference type="WBParaSite" id="Pan_g16867.t1">
    <property type="protein sequence ID" value="Pan_g16867.t1"/>
    <property type="gene ID" value="Pan_g16867"/>
</dbReference>
<evidence type="ECO:0000256" key="6">
    <source>
        <dbReference type="PROSITE-ProRule" id="PRU00320"/>
    </source>
</evidence>
<dbReference type="PANTHER" id="PTHR21545">
    <property type="entry name" value="TRANSCRIPTION FACTOR MLR1/2"/>
    <property type="match status" value="1"/>
</dbReference>
<dbReference type="AlphaFoldDB" id="A0A7E4V5M6"/>
<evidence type="ECO:0000256" key="4">
    <source>
        <dbReference type="ARBA" id="ARBA00023163"/>
    </source>
</evidence>
<evidence type="ECO:0000259" key="8">
    <source>
        <dbReference type="PROSITE" id="PS50960"/>
    </source>
</evidence>
<dbReference type="InterPro" id="IPR007889">
    <property type="entry name" value="HTH_Psq"/>
</dbReference>
<organism evidence="9 10">
    <name type="scientific">Panagrellus redivivus</name>
    <name type="common">Microworm</name>
    <dbReference type="NCBI Taxonomy" id="6233"/>
    <lineage>
        <taxon>Eukaryota</taxon>
        <taxon>Metazoa</taxon>
        <taxon>Ecdysozoa</taxon>
        <taxon>Nematoda</taxon>
        <taxon>Chromadorea</taxon>
        <taxon>Rhabditida</taxon>
        <taxon>Tylenchina</taxon>
        <taxon>Panagrolaimomorpha</taxon>
        <taxon>Panagrolaimoidea</taxon>
        <taxon>Panagrolaimidae</taxon>
        <taxon>Panagrellus</taxon>
    </lineage>
</organism>
<keyword evidence="4" id="KW-0804">Transcription</keyword>
<dbReference type="SUPFAM" id="SSF46689">
    <property type="entry name" value="Homeodomain-like"/>
    <property type="match status" value="2"/>
</dbReference>
<dbReference type="GO" id="GO:0006357">
    <property type="term" value="P:regulation of transcription by RNA polymerase II"/>
    <property type="evidence" value="ECO:0007669"/>
    <property type="project" value="TreeGrafter"/>
</dbReference>
<reference evidence="9" key="1">
    <citation type="journal article" date="2013" name="Genetics">
        <title>The draft genome and transcriptome of Panagrellus redivivus are shaped by the harsh demands of a free-living lifestyle.</title>
        <authorList>
            <person name="Srinivasan J."/>
            <person name="Dillman A.R."/>
            <person name="Macchietto M.G."/>
            <person name="Heikkinen L."/>
            <person name="Lakso M."/>
            <person name="Fracchia K.M."/>
            <person name="Antoshechkin I."/>
            <person name="Mortazavi A."/>
            <person name="Wong G."/>
            <person name="Sternberg P.W."/>
        </authorList>
    </citation>
    <scope>NUCLEOTIDE SEQUENCE [LARGE SCALE GENOMIC DNA]</scope>
    <source>
        <strain evidence="9">MT8872</strain>
    </source>
</reference>
<sequence>MYLADILYLIMRTTTELCNGTCASQRKIQSRELLRGGSNLLISIGLEQISLHLRGSRHVKKFDDAVKGLAKHSQDWTPEESCSHCFCKQSESKQLASTAFNFDNPSKKKSIRKAFDFDSHSSDSVDLSSSDVDFGDLFSFLPHINSWPMSNTMFPPWPVQHPGNNHPLPMYPVHHPRAPFDSDAMQNYVAEWQSQLLNMNMFSYMMRNQSSVNPMLAAHQHLAQQFQQKPEKPFILKDVPNKAFRVAKASASPESSFLNTDEEMPLDLSSKTRPKLDEDDQASVVSPDLNDKSSSPEFNEGGIKVTKRNYTQQALNDAVSEILSGRLGTRRASVVYGIPRSTLRNKIYKLESIDEGDTKKKRPRKTDEPKPDEPFDPLPMHKTQSMPAMDSPFLPFMNANSVMMSQLTPNFPNAVNPFTDFFKQYVDKQSENHGKEMSISPNGENSFDDLEKRPRPKRGQYRKYDKGALEKAVLSVRKGEMSVHRAGSFYGVPHSTLEYKVKERNLMRNKRRCTVEKKESPELTAGIINS</sequence>
<evidence type="ECO:0000256" key="1">
    <source>
        <dbReference type="ARBA" id="ARBA00004123"/>
    </source>
</evidence>
<evidence type="ECO:0000313" key="10">
    <source>
        <dbReference type="WBParaSite" id="Pan_g16867.t1"/>
    </source>
</evidence>
<feature type="domain" description="HTH psq-type" evidence="8">
    <location>
        <begin position="455"/>
        <end position="507"/>
    </location>
</feature>
<reference evidence="10" key="2">
    <citation type="submission" date="2020-10" db="UniProtKB">
        <authorList>
            <consortium name="WormBaseParasite"/>
        </authorList>
    </citation>
    <scope>IDENTIFICATION</scope>
</reference>
<dbReference type="Proteomes" id="UP000492821">
    <property type="component" value="Unassembled WGS sequence"/>
</dbReference>
<evidence type="ECO:0000256" key="3">
    <source>
        <dbReference type="ARBA" id="ARBA00023125"/>
    </source>
</evidence>
<dbReference type="GO" id="GO:0005634">
    <property type="term" value="C:nucleus"/>
    <property type="evidence" value="ECO:0007669"/>
    <property type="project" value="UniProtKB-SubCell"/>
</dbReference>
<dbReference type="PROSITE" id="PS50960">
    <property type="entry name" value="HTH_PSQ"/>
    <property type="match status" value="1"/>
</dbReference>
<keyword evidence="3 6" id="KW-0238">DNA-binding</keyword>
<dbReference type="Gene3D" id="1.10.10.60">
    <property type="entry name" value="Homeodomain-like"/>
    <property type="match status" value="2"/>
</dbReference>